<protein>
    <recommendedName>
        <fullName evidence="10">Tyrosinase copper-binding domain-containing protein</fullName>
    </recommendedName>
</protein>
<dbReference type="FunFam" id="2.60.40.1520:FF:000001">
    <property type="entry name" value="Hemocyanin subunit 2"/>
    <property type="match status" value="1"/>
</dbReference>
<comment type="similarity">
    <text evidence="3">Belongs to the tyrosinase family.</text>
</comment>
<dbReference type="InterPro" id="IPR036697">
    <property type="entry name" value="Hemocyanin_N_sf"/>
</dbReference>
<dbReference type="Pfam" id="PF03723">
    <property type="entry name" value="Hemocyanin_C"/>
    <property type="match status" value="1"/>
</dbReference>
<dbReference type="Pfam" id="PF00372">
    <property type="entry name" value="Hemocyanin_M"/>
    <property type="match status" value="1"/>
</dbReference>
<dbReference type="Gene3D" id="1.10.1280.10">
    <property type="entry name" value="Di-copper center containing domain from catechol oxidase"/>
    <property type="match status" value="1"/>
</dbReference>
<dbReference type="EnsemblMetazoa" id="XM_014406334.2">
    <property type="protein sequence ID" value="XP_014261820.1"/>
    <property type="gene ID" value="LOC106673939"/>
</dbReference>
<dbReference type="PANTHER" id="PTHR11511:SF4">
    <property type="entry name" value="PHENOLOXIDASE 2-RELATED"/>
    <property type="match status" value="1"/>
</dbReference>
<evidence type="ECO:0000256" key="5">
    <source>
        <dbReference type="ARBA" id="ARBA00022723"/>
    </source>
</evidence>
<dbReference type="KEGG" id="clec:106673939"/>
<dbReference type="InterPro" id="IPR000896">
    <property type="entry name" value="Hemocyanin/hexamerin_mid_dom"/>
</dbReference>
<reference evidence="11" key="1">
    <citation type="submission" date="2022-01" db="UniProtKB">
        <authorList>
            <consortium name="EnsemblMetazoa"/>
        </authorList>
    </citation>
    <scope>IDENTIFICATION</scope>
</reference>
<dbReference type="InterPro" id="IPR005204">
    <property type="entry name" value="Hemocyanin_N"/>
</dbReference>
<evidence type="ECO:0000259" key="10">
    <source>
        <dbReference type="PROSITE" id="PS00498"/>
    </source>
</evidence>
<dbReference type="GO" id="GO:0005576">
    <property type="term" value="C:extracellular region"/>
    <property type="evidence" value="ECO:0007669"/>
    <property type="project" value="UniProtKB-SubCell"/>
</dbReference>
<dbReference type="SUPFAM" id="SSF48050">
    <property type="entry name" value="Hemocyanin, N-terminal domain"/>
    <property type="match status" value="1"/>
</dbReference>
<evidence type="ECO:0000256" key="2">
    <source>
        <dbReference type="ARBA" id="ARBA00004613"/>
    </source>
</evidence>
<dbReference type="PROSITE" id="PS00498">
    <property type="entry name" value="TYROSINASE_2"/>
    <property type="match status" value="1"/>
</dbReference>
<dbReference type="AlphaFoldDB" id="A0A8I6THU3"/>
<evidence type="ECO:0000256" key="3">
    <source>
        <dbReference type="ARBA" id="ARBA00009928"/>
    </source>
</evidence>
<feature type="domain" description="Tyrosinase copper-binding" evidence="10">
    <location>
        <begin position="394"/>
        <end position="405"/>
    </location>
</feature>
<dbReference type="SUPFAM" id="SSF81296">
    <property type="entry name" value="E set domains"/>
    <property type="match status" value="1"/>
</dbReference>
<evidence type="ECO:0000256" key="1">
    <source>
        <dbReference type="ARBA" id="ARBA00001973"/>
    </source>
</evidence>
<dbReference type="InterPro" id="IPR005203">
    <property type="entry name" value="Hemocyanin_C"/>
</dbReference>
<evidence type="ECO:0000256" key="9">
    <source>
        <dbReference type="ARBA" id="ARBA00023157"/>
    </source>
</evidence>
<keyword evidence="4" id="KW-0964">Secreted</keyword>
<dbReference type="InterPro" id="IPR037020">
    <property type="entry name" value="Hemocyanin_C_sf"/>
</dbReference>
<dbReference type="GO" id="GO:0006582">
    <property type="term" value="P:melanin metabolic process"/>
    <property type="evidence" value="ECO:0007669"/>
    <property type="project" value="UniProtKB-ARBA"/>
</dbReference>
<evidence type="ECO:0000256" key="4">
    <source>
        <dbReference type="ARBA" id="ARBA00022525"/>
    </source>
</evidence>
<evidence type="ECO:0000313" key="11">
    <source>
        <dbReference type="EnsemblMetazoa" id="XP_014261820.1"/>
    </source>
</evidence>
<accession>A0A8I6THU3</accession>
<dbReference type="OMA" id="CKKVQRR"/>
<evidence type="ECO:0000256" key="6">
    <source>
        <dbReference type="ARBA" id="ARBA00023002"/>
    </source>
</evidence>
<dbReference type="PRINTS" id="PR00187">
    <property type="entry name" value="HAEMOCYANIN"/>
</dbReference>
<keyword evidence="9" id="KW-1015">Disulfide bond</keyword>
<comment type="cofactor">
    <cofactor evidence="1">
        <name>Cu(2+)</name>
        <dbReference type="ChEBI" id="CHEBI:29036"/>
    </cofactor>
</comment>
<dbReference type="Proteomes" id="UP000494040">
    <property type="component" value="Unassembled WGS sequence"/>
</dbReference>
<keyword evidence="8" id="KW-0503">Monooxygenase</keyword>
<evidence type="ECO:0000256" key="7">
    <source>
        <dbReference type="ARBA" id="ARBA00023008"/>
    </source>
</evidence>
<proteinExistence type="inferred from homology"/>
<dbReference type="GO" id="GO:0004503">
    <property type="term" value="F:tyrosinase activity"/>
    <property type="evidence" value="ECO:0007669"/>
    <property type="project" value="UniProtKB-ARBA"/>
</dbReference>
<dbReference type="Pfam" id="PF03722">
    <property type="entry name" value="Hemocyanin_N"/>
    <property type="match status" value="1"/>
</dbReference>
<dbReference type="PROSITE" id="PS00209">
    <property type="entry name" value="HEMOCYANIN_1"/>
    <property type="match status" value="1"/>
</dbReference>
<comment type="subcellular location">
    <subcellularLocation>
        <location evidence="2">Secreted</location>
    </subcellularLocation>
</comment>
<keyword evidence="12" id="KW-1185">Reference proteome</keyword>
<gene>
    <name evidence="11" type="primary">106673939</name>
</gene>
<dbReference type="InterPro" id="IPR002227">
    <property type="entry name" value="Tyrosinase_Cu-bd"/>
</dbReference>
<sequence length="689" mass="79643">MSNVRDILHLFERPTEPIFMLKGNNDIFFNVPSNYVLEPYRQNIQALTNRFGSKNARTVRIKEISIPDISLPMRLGRRELFSLFVPSHREMASRLIEVFMGMVSFDDFMSVSAYCRDRINPYLFVYCLSVAMIHRPETKNLPLPSPCDCFPERYIDGRVFARAKEEASIVCEGSRTSIEIPVNYTATDLDIEHRLAYWREDLGLNNHHWHWHLVYPFEGPRNIVDKDRRGELFFYHHQQIMARYNMERFSNNLARTERFNDFRQPMSEGYFPKLETLVASRVWAPRFANTTMKDVNRELKISISDMERWRENILDAIHSGQIVTDDGRTVVLSEDVGIDILGNIVEASILTPNRRLYGDLHNAGHLAIGVCHDPDFRHLEPFGTIGDPSTSMRDPMFYKWHAMIDYIFQEYKDTLPSYTVNQLDYPGIRALSVEVNTLKSGVKNQISTFWQQSDVDMSQGLDFQPQGSVRARFTHLQHGPFQYKFTLENTGRHRTGTVRIFYAPKLDERGRTMFFRDQKILFVELDKFELDLKPGTETYYRDSTQSSVTIPFDRTFRDIDAKGQAPGRGQSEEFNFCGCGWPQHLLIAKGQPQGFPCELFLMVSDPKQDRVAGAVEKRACSEAASYCGVRDSKYPDKRSMGFPFDRQPRQGVTSLSEFMTPNMTAADVTIKFSNRVVLRNGLKPLTKAN</sequence>
<dbReference type="FunFam" id="1.10.1280.10:FF:000004">
    <property type="entry name" value="Hemocyanin subunit 2"/>
    <property type="match status" value="1"/>
</dbReference>
<dbReference type="InterPro" id="IPR014756">
    <property type="entry name" value="Ig_E-set"/>
</dbReference>
<dbReference type="GO" id="GO:0046872">
    <property type="term" value="F:metal ion binding"/>
    <property type="evidence" value="ECO:0007669"/>
    <property type="project" value="UniProtKB-KW"/>
</dbReference>
<dbReference type="InterPro" id="IPR008922">
    <property type="entry name" value="Di-copper_centre_dom_sf"/>
</dbReference>
<dbReference type="OrthoDB" id="8119704at2759"/>
<keyword evidence="5" id="KW-0479">Metal-binding</keyword>
<dbReference type="InterPro" id="IPR013788">
    <property type="entry name" value="Hemocyanin/hexamerin"/>
</dbReference>
<dbReference type="Gene3D" id="1.20.1370.10">
    <property type="entry name" value="Hemocyanin, N-terminal domain"/>
    <property type="match status" value="1"/>
</dbReference>
<keyword evidence="6" id="KW-0560">Oxidoreductase</keyword>
<dbReference type="Gene3D" id="2.60.40.1520">
    <property type="entry name" value="Hemocyanin, C-terminal domain"/>
    <property type="match status" value="1"/>
</dbReference>
<keyword evidence="7" id="KW-0186">Copper</keyword>
<evidence type="ECO:0000256" key="8">
    <source>
        <dbReference type="ARBA" id="ARBA00023033"/>
    </source>
</evidence>
<dbReference type="PANTHER" id="PTHR11511">
    <property type="entry name" value="LARVAL STORAGE PROTEIN/PHENOLOXIDASE"/>
    <property type="match status" value="1"/>
</dbReference>
<name>A0A8I6THU3_CIMLE</name>
<organism evidence="11 12">
    <name type="scientific">Cimex lectularius</name>
    <name type="common">Bed bug</name>
    <name type="synonym">Acanthia lectularia</name>
    <dbReference type="NCBI Taxonomy" id="79782"/>
    <lineage>
        <taxon>Eukaryota</taxon>
        <taxon>Metazoa</taxon>
        <taxon>Ecdysozoa</taxon>
        <taxon>Arthropoda</taxon>
        <taxon>Hexapoda</taxon>
        <taxon>Insecta</taxon>
        <taxon>Pterygota</taxon>
        <taxon>Neoptera</taxon>
        <taxon>Paraneoptera</taxon>
        <taxon>Hemiptera</taxon>
        <taxon>Heteroptera</taxon>
        <taxon>Panheteroptera</taxon>
        <taxon>Cimicomorpha</taxon>
        <taxon>Cimicidae</taxon>
        <taxon>Cimex</taxon>
    </lineage>
</organism>
<dbReference type="SUPFAM" id="SSF48056">
    <property type="entry name" value="Di-copper centre-containing domain"/>
    <property type="match status" value="1"/>
</dbReference>
<dbReference type="PROSITE" id="PS00210">
    <property type="entry name" value="HEMOCYANIN_2"/>
    <property type="match status" value="1"/>
</dbReference>
<evidence type="ECO:0000313" key="12">
    <source>
        <dbReference type="Proteomes" id="UP000494040"/>
    </source>
</evidence>